<dbReference type="EMBL" id="PQAP01000094">
    <property type="protein sequence ID" value="PWB72177.1"/>
    <property type="molecule type" value="Genomic_DNA"/>
</dbReference>
<dbReference type="InterPro" id="IPR018551">
    <property type="entry name" value="DUF2007"/>
</dbReference>
<feature type="region of interest" description="Disordered" evidence="1">
    <location>
        <begin position="109"/>
        <end position="137"/>
    </location>
</feature>
<dbReference type="Pfam" id="PF09413">
    <property type="entry name" value="DUF2007"/>
    <property type="match status" value="1"/>
</dbReference>
<sequence length="137" mass="15344">MFCPQCRYEYRPEVSKCPDCDVWLVKELPVEPKPEIDEESAETSLEVVYSTYEYSRITLAAAILQEAGISNYIADQPVHGILRAPTPGRDPFELVVRADDLDRAAELLEGIDEATDLPEDHSGPDEPPSPSDEHSRE</sequence>
<evidence type="ECO:0000259" key="2">
    <source>
        <dbReference type="Pfam" id="PF09413"/>
    </source>
</evidence>
<comment type="caution">
    <text evidence="3">The sequence shown here is derived from an EMBL/GenBank/DDBJ whole genome shotgun (WGS) entry which is preliminary data.</text>
</comment>
<dbReference type="InterPro" id="IPR011322">
    <property type="entry name" value="N-reg_PII-like_a/b"/>
</dbReference>
<name>A0A855X2H1_9BACT</name>
<feature type="domain" description="DUF2007" evidence="2">
    <location>
        <begin position="48"/>
        <end position="109"/>
    </location>
</feature>
<dbReference type="SUPFAM" id="SSF54913">
    <property type="entry name" value="GlnB-like"/>
    <property type="match status" value="1"/>
</dbReference>
<dbReference type="AlphaFoldDB" id="A0A855X2H1"/>
<dbReference type="Gene3D" id="3.30.70.790">
    <property type="entry name" value="UreE, C-terminal domain"/>
    <property type="match status" value="1"/>
</dbReference>
<evidence type="ECO:0000256" key="1">
    <source>
        <dbReference type="SAM" id="MobiDB-lite"/>
    </source>
</evidence>
<gene>
    <name evidence="3" type="ORF">C3F09_06965</name>
</gene>
<evidence type="ECO:0000313" key="4">
    <source>
        <dbReference type="Proteomes" id="UP000250918"/>
    </source>
</evidence>
<dbReference type="Proteomes" id="UP000250918">
    <property type="component" value="Unassembled WGS sequence"/>
</dbReference>
<reference evidence="3 4" key="1">
    <citation type="journal article" date="2018" name="ISME J.">
        <title>A methanotrophic archaeon couples anaerobic oxidation of methane to Fe(III) reduction.</title>
        <authorList>
            <person name="Cai C."/>
            <person name="Leu A.O."/>
            <person name="Xie G.J."/>
            <person name="Guo J."/>
            <person name="Feng Y."/>
            <person name="Zhao J.X."/>
            <person name="Tyson G.W."/>
            <person name="Yuan Z."/>
            <person name="Hu S."/>
        </authorList>
    </citation>
    <scope>NUCLEOTIDE SEQUENCE [LARGE SCALE GENOMIC DNA]</scope>
    <source>
        <strain evidence="3">FeB_12</strain>
    </source>
</reference>
<protein>
    <recommendedName>
        <fullName evidence="2">DUF2007 domain-containing protein</fullName>
    </recommendedName>
</protein>
<evidence type="ECO:0000313" key="3">
    <source>
        <dbReference type="EMBL" id="PWB72177.1"/>
    </source>
</evidence>
<proteinExistence type="predicted"/>
<accession>A0A855X2H1</accession>
<organism evidence="3 4">
    <name type="scientific">candidate division GN15 bacterium</name>
    <dbReference type="NCBI Taxonomy" id="2072418"/>
    <lineage>
        <taxon>Bacteria</taxon>
        <taxon>candidate division GN15</taxon>
    </lineage>
</organism>